<name>H1Y6C1_9SPHI</name>
<dbReference type="OrthoDB" id="1493486at2"/>
<reference evidence="1" key="1">
    <citation type="submission" date="2011-09" db="EMBL/GenBank/DDBJ databases">
        <title>The permanent draft genome of Mucilaginibacter paludis DSM 18603.</title>
        <authorList>
            <consortium name="US DOE Joint Genome Institute (JGI-PGF)"/>
            <person name="Lucas S."/>
            <person name="Han J."/>
            <person name="Lapidus A."/>
            <person name="Bruce D."/>
            <person name="Goodwin L."/>
            <person name="Pitluck S."/>
            <person name="Peters L."/>
            <person name="Kyrpides N."/>
            <person name="Mavromatis K."/>
            <person name="Ivanova N."/>
            <person name="Mikhailova N."/>
            <person name="Held B."/>
            <person name="Detter J.C."/>
            <person name="Tapia R."/>
            <person name="Han C."/>
            <person name="Land M."/>
            <person name="Hauser L."/>
            <person name="Markowitz V."/>
            <person name="Cheng J.-F."/>
            <person name="Hugenholtz P."/>
            <person name="Woyke T."/>
            <person name="Wu D."/>
            <person name="Tindall B."/>
            <person name="Brambilla E."/>
            <person name="Klenk H.-P."/>
            <person name="Eisen J.A."/>
        </authorList>
    </citation>
    <scope>NUCLEOTIDE SEQUENCE [LARGE SCALE GENOMIC DNA]</scope>
    <source>
        <strain evidence="1">DSM 18603</strain>
    </source>
</reference>
<dbReference type="STRING" id="714943.Mucpa_0687"/>
<dbReference type="InterPro" id="IPR058988">
    <property type="entry name" value="IpaJ"/>
</dbReference>
<evidence type="ECO:0000313" key="1">
    <source>
        <dbReference type="EMBL" id="EHQ24869.1"/>
    </source>
</evidence>
<dbReference type="AlphaFoldDB" id="H1Y6C1"/>
<organism evidence="1 2">
    <name type="scientific">Mucilaginibacter paludis DSM 18603</name>
    <dbReference type="NCBI Taxonomy" id="714943"/>
    <lineage>
        <taxon>Bacteria</taxon>
        <taxon>Pseudomonadati</taxon>
        <taxon>Bacteroidota</taxon>
        <taxon>Sphingobacteriia</taxon>
        <taxon>Sphingobacteriales</taxon>
        <taxon>Sphingobacteriaceae</taxon>
        <taxon>Mucilaginibacter</taxon>
    </lineage>
</organism>
<protein>
    <recommendedName>
        <fullName evidence="3">Peptidase C39-like domain-containing protein</fullName>
    </recommendedName>
</protein>
<sequence>MSFNAFINIAQPAGSNSCGAFALAALLQNFGLQQQNQQAYLLNTENMASGYTQPGPEVSYNNDPLAFAQSIYQVTGILNTDATNAVYQYLNPVSDMNPPSALVYIATLFGYPPDRITVQYNNAGMNMFSSLHVTNAGAGGTLLNTEITLLAGINDAGNMIIAGPVNYSNRPNNTQLQMILVDNGTHWIALNSTQLYDPGTGEVGSYTDPVDNGGVWSCTCPGTNRTYDFSGIWIQLRIN</sequence>
<dbReference type="Proteomes" id="UP000002774">
    <property type="component" value="Chromosome"/>
</dbReference>
<proteinExistence type="predicted"/>
<evidence type="ECO:0000313" key="2">
    <source>
        <dbReference type="Proteomes" id="UP000002774"/>
    </source>
</evidence>
<keyword evidence="2" id="KW-1185">Reference proteome</keyword>
<dbReference type="HOGENOM" id="CLU_1233615_0_0_10"/>
<dbReference type="EMBL" id="CM001403">
    <property type="protein sequence ID" value="EHQ24869.1"/>
    <property type="molecule type" value="Genomic_DNA"/>
</dbReference>
<evidence type="ECO:0008006" key="3">
    <source>
        <dbReference type="Google" id="ProtNLM"/>
    </source>
</evidence>
<dbReference type="RefSeq" id="WP_008504461.1">
    <property type="nucleotide sequence ID" value="NZ_CM001403.1"/>
</dbReference>
<dbReference type="Pfam" id="PF25855">
    <property type="entry name" value="IpaJ_protease"/>
    <property type="match status" value="1"/>
</dbReference>
<accession>H1Y6C1</accession>
<gene>
    <name evidence="1" type="ORF">Mucpa_0687</name>
</gene>